<dbReference type="OrthoDB" id="5086884at2759"/>
<feature type="transmembrane region" description="Helical" evidence="7">
    <location>
        <begin position="309"/>
        <end position="328"/>
    </location>
</feature>
<evidence type="ECO:0000256" key="7">
    <source>
        <dbReference type="SAM" id="Phobius"/>
    </source>
</evidence>
<organism evidence="9 10">
    <name type="scientific">Gonapodya prolifera (strain JEL478)</name>
    <name type="common">Monoblepharis prolifera</name>
    <dbReference type="NCBI Taxonomy" id="1344416"/>
    <lineage>
        <taxon>Eukaryota</taxon>
        <taxon>Fungi</taxon>
        <taxon>Fungi incertae sedis</taxon>
        <taxon>Chytridiomycota</taxon>
        <taxon>Chytridiomycota incertae sedis</taxon>
        <taxon>Monoblepharidomycetes</taxon>
        <taxon>Monoblepharidales</taxon>
        <taxon>Gonapodyaceae</taxon>
        <taxon>Gonapodya</taxon>
    </lineage>
</organism>
<dbReference type="STRING" id="1344416.A0A139ARX7"/>
<evidence type="ECO:0000259" key="8">
    <source>
        <dbReference type="PROSITE" id="PS50850"/>
    </source>
</evidence>
<feature type="transmembrane region" description="Helical" evidence="7">
    <location>
        <begin position="238"/>
        <end position="261"/>
    </location>
</feature>
<dbReference type="Proteomes" id="UP000070544">
    <property type="component" value="Unassembled WGS sequence"/>
</dbReference>
<gene>
    <name evidence="9" type="ORF">M427DRAFT_152757</name>
</gene>
<name>A0A139ARX7_GONPJ</name>
<feature type="transmembrane region" description="Helical" evidence="7">
    <location>
        <begin position="464"/>
        <end position="485"/>
    </location>
</feature>
<dbReference type="CDD" id="cd17325">
    <property type="entry name" value="MFS_MdtG_SLC18_like"/>
    <property type="match status" value="1"/>
</dbReference>
<evidence type="ECO:0000256" key="5">
    <source>
        <dbReference type="ARBA" id="ARBA00023136"/>
    </source>
</evidence>
<evidence type="ECO:0000313" key="9">
    <source>
        <dbReference type="EMBL" id="KXS19293.1"/>
    </source>
</evidence>
<feature type="transmembrane region" description="Helical" evidence="7">
    <location>
        <begin position="119"/>
        <end position="142"/>
    </location>
</feature>
<feature type="region of interest" description="Disordered" evidence="6">
    <location>
        <begin position="1"/>
        <end position="57"/>
    </location>
</feature>
<evidence type="ECO:0000256" key="6">
    <source>
        <dbReference type="SAM" id="MobiDB-lite"/>
    </source>
</evidence>
<keyword evidence="4 7" id="KW-1133">Transmembrane helix</keyword>
<dbReference type="PANTHER" id="PTHR23506">
    <property type="entry name" value="GH10249P"/>
    <property type="match status" value="1"/>
</dbReference>
<dbReference type="OMA" id="GYYAPFG"/>
<feature type="compositionally biased region" description="Basic and acidic residues" evidence="6">
    <location>
        <begin position="42"/>
        <end position="57"/>
    </location>
</feature>
<dbReference type="PANTHER" id="PTHR23506:SF23">
    <property type="entry name" value="GH10249P"/>
    <property type="match status" value="1"/>
</dbReference>
<protein>
    <submittedName>
        <fullName evidence="9">MFS general substrate transporter</fullName>
    </submittedName>
</protein>
<proteinExistence type="predicted"/>
<dbReference type="SUPFAM" id="SSF103473">
    <property type="entry name" value="MFS general substrate transporter"/>
    <property type="match status" value="1"/>
</dbReference>
<dbReference type="GO" id="GO:0022857">
    <property type="term" value="F:transmembrane transporter activity"/>
    <property type="evidence" value="ECO:0007669"/>
    <property type="project" value="InterPro"/>
</dbReference>
<feature type="transmembrane region" description="Helical" evidence="7">
    <location>
        <begin position="375"/>
        <end position="392"/>
    </location>
</feature>
<feature type="transmembrane region" description="Helical" evidence="7">
    <location>
        <begin position="72"/>
        <end position="99"/>
    </location>
</feature>
<evidence type="ECO:0000256" key="1">
    <source>
        <dbReference type="ARBA" id="ARBA00004141"/>
    </source>
</evidence>
<feature type="transmembrane region" description="Helical" evidence="7">
    <location>
        <begin position="154"/>
        <end position="173"/>
    </location>
</feature>
<comment type="subcellular location">
    <subcellularLocation>
        <location evidence="1">Membrane</location>
        <topology evidence="1">Multi-pass membrane protein</topology>
    </subcellularLocation>
</comment>
<sequence length="491" mass="52009">MEKPSHANTIAEPPKPSTPPGTAKSEDLDDTETSALPLSVSGRDETQLLQKDTETSPREHPKLASIFASRSYALACASFAMGTDFFLYSIVIPVLPFAVGVIDGTCPAGSKECPDDPQLGLILGALIGAYFGVVVLLAPAAGWISDRLRTRRKLVLIGFLALGASTVFFALSSSLAMLFLARICQGVSASASWACSMALIADVYPPELLGRAMGTAQLVFGMMQLAGPPLGGIIYDHLGYPAVFILCGTLVAVNIIAWGLYRERPLDTGAKATLTSATDDSVDESGESKISATPAPTSPQTMWHVLSSWRVWVMLWMAFLSGLELTVYEPTLPAHLKINLGQSSSITGLVFLVWIVPNTLAAPAVGWARDKWGSKWLLLSGAALSIIAFPAVGAPLSLGGLCGVLVPLGLVMPLVMTPVMPEMSMLCEPHLTGQMYSAWNSAFSAGSTLGPIIAGLLYSKFGLLSVGVAMAVASALTLPLLWAYYYRRNVR</sequence>
<reference evidence="9 10" key="1">
    <citation type="journal article" date="2015" name="Genome Biol. Evol.">
        <title>Phylogenomic analyses indicate that early fungi evolved digesting cell walls of algal ancestors of land plants.</title>
        <authorList>
            <person name="Chang Y."/>
            <person name="Wang S."/>
            <person name="Sekimoto S."/>
            <person name="Aerts A.L."/>
            <person name="Choi C."/>
            <person name="Clum A."/>
            <person name="LaButti K.M."/>
            <person name="Lindquist E.A."/>
            <person name="Yee Ngan C."/>
            <person name="Ohm R.A."/>
            <person name="Salamov A.A."/>
            <person name="Grigoriev I.V."/>
            <person name="Spatafora J.W."/>
            <person name="Berbee M.L."/>
        </authorList>
    </citation>
    <scope>NUCLEOTIDE SEQUENCE [LARGE SCALE GENOMIC DNA]</scope>
    <source>
        <strain evidence="9 10">JEL478</strain>
    </source>
</reference>
<evidence type="ECO:0000313" key="10">
    <source>
        <dbReference type="Proteomes" id="UP000070544"/>
    </source>
</evidence>
<feature type="transmembrane region" description="Helical" evidence="7">
    <location>
        <begin position="438"/>
        <end position="458"/>
    </location>
</feature>
<keyword evidence="5 7" id="KW-0472">Membrane</keyword>
<keyword evidence="3 7" id="KW-0812">Transmembrane</keyword>
<dbReference type="InterPro" id="IPR020846">
    <property type="entry name" value="MFS_dom"/>
</dbReference>
<dbReference type="PROSITE" id="PS50850">
    <property type="entry name" value="MFS"/>
    <property type="match status" value="1"/>
</dbReference>
<keyword evidence="2" id="KW-0813">Transport</keyword>
<accession>A0A139ARX7</accession>
<feature type="transmembrane region" description="Helical" evidence="7">
    <location>
        <begin position="348"/>
        <end position="368"/>
    </location>
</feature>
<dbReference type="InterPro" id="IPR036259">
    <property type="entry name" value="MFS_trans_sf"/>
</dbReference>
<evidence type="ECO:0000256" key="2">
    <source>
        <dbReference type="ARBA" id="ARBA00022448"/>
    </source>
</evidence>
<feature type="transmembrane region" description="Helical" evidence="7">
    <location>
        <begin position="398"/>
        <end position="417"/>
    </location>
</feature>
<dbReference type="Pfam" id="PF07690">
    <property type="entry name" value="MFS_1"/>
    <property type="match status" value="1"/>
</dbReference>
<keyword evidence="10" id="KW-1185">Reference proteome</keyword>
<feature type="domain" description="Major facilitator superfamily (MFS) profile" evidence="8">
    <location>
        <begin position="70"/>
        <end position="491"/>
    </location>
</feature>
<dbReference type="Gene3D" id="1.20.1250.20">
    <property type="entry name" value="MFS general substrate transporter like domains"/>
    <property type="match status" value="1"/>
</dbReference>
<dbReference type="EMBL" id="KQ965739">
    <property type="protein sequence ID" value="KXS19293.1"/>
    <property type="molecule type" value="Genomic_DNA"/>
</dbReference>
<feature type="region of interest" description="Disordered" evidence="6">
    <location>
        <begin position="277"/>
        <end position="296"/>
    </location>
</feature>
<evidence type="ECO:0000256" key="3">
    <source>
        <dbReference type="ARBA" id="ARBA00022692"/>
    </source>
</evidence>
<dbReference type="AlphaFoldDB" id="A0A139ARX7"/>
<dbReference type="GO" id="GO:0016020">
    <property type="term" value="C:membrane"/>
    <property type="evidence" value="ECO:0007669"/>
    <property type="project" value="UniProtKB-SubCell"/>
</dbReference>
<dbReference type="InterPro" id="IPR050930">
    <property type="entry name" value="MFS_Vesicular_Transporter"/>
</dbReference>
<evidence type="ECO:0000256" key="4">
    <source>
        <dbReference type="ARBA" id="ARBA00022989"/>
    </source>
</evidence>
<dbReference type="InterPro" id="IPR011701">
    <property type="entry name" value="MFS"/>
</dbReference>